<organism evidence="1 2">
    <name type="scientific">Petromyces alliaceus</name>
    <name type="common">Aspergillus alliaceus</name>
    <dbReference type="NCBI Taxonomy" id="209559"/>
    <lineage>
        <taxon>Eukaryota</taxon>
        <taxon>Fungi</taxon>
        <taxon>Dikarya</taxon>
        <taxon>Ascomycota</taxon>
        <taxon>Pezizomycotina</taxon>
        <taxon>Eurotiomycetes</taxon>
        <taxon>Eurotiomycetidae</taxon>
        <taxon>Eurotiales</taxon>
        <taxon>Aspergillaceae</taxon>
        <taxon>Aspergillus</taxon>
        <taxon>Aspergillus subgen. Circumdati</taxon>
    </lineage>
</organism>
<evidence type="ECO:0000313" key="1">
    <source>
        <dbReference type="EMBL" id="KAF5867005.1"/>
    </source>
</evidence>
<protein>
    <submittedName>
        <fullName evidence="1">Uncharacterized protein</fullName>
    </submittedName>
</protein>
<dbReference type="AlphaFoldDB" id="A0A8H6AHB7"/>
<dbReference type="EMBL" id="SPNV01000003">
    <property type="protein sequence ID" value="KAF5867005.1"/>
    <property type="molecule type" value="Genomic_DNA"/>
</dbReference>
<gene>
    <name evidence="1" type="ORF">ETB97_006851</name>
</gene>
<evidence type="ECO:0000313" key="2">
    <source>
        <dbReference type="Proteomes" id="UP000541154"/>
    </source>
</evidence>
<comment type="caution">
    <text evidence="1">The sequence shown here is derived from an EMBL/GenBank/DDBJ whole genome shotgun (WGS) entry which is preliminary data.</text>
</comment>
<proteinExistence type="predicted"/>
<name>A0A8H6AHB7_PETAA</name>
<sequence length="148" mass="16291">MTQSFGLTLLHRHFNLKEHEILVETNGPSTPGGLQDTSIIPGRIGKYGGSIKPFSWIVVNGRLVPYEYYFDRSPATKSSPELGTAFVEDLSAILETHKLSNDLKFHLLGDVSQRQLEVTEGAANVAFPLDNGALPSTDNSDNYIEATW</sequence>
<dbReference type="Proteomes" id="UP000541154">
    <property type="component" value="Unassembled WGS sequence"/>
</dbReference>
<reference evidence="1 2" key="1">
    <citation type="submission" date="2019-04" db="EMBL/GenBank/DDBJ databases">
        <title>Aspergillus burnettii sp. nov., novel species from soil in southeast Queensland.</title>
        <authorList>
            <person name="Gilchrist C.L.M."/>
            <person name="Pitt J.I."/>
            <person name="Lange L."/>
            <person name="Lacey H.J."/>
            <person name="Vuong D."/>
            <person name="Midgley D.J."/>
            <person name="Greenfield P."/>
            <person name="Bradbury M."/>
            <person name="Lacey E."/>
            <person name="Busk P.K."/>
            <person name="Pilgaard B."/>
            <person name="Chooi Y.H."/>
            <person name="Piggott A.M."/>
        </authorList>
    </citation>
    <scope>NUCLEOTIDE SEQUENCE [LARGE SCALE GENOMIC DNA]</scope>
    <source>
        <strain evidence="1 2">FRR 5400</strain>
    </source>
</reference>
<accession>A0A8H6AHB7</accession>
<keyword evidence="2" id="KW-1185">Reference proteome</keyword>